<dbReference type="PANTHER" id="PTHR43582:SF2">
    <property type="entry name" value="LINEARMYCIN RESISTANCE ATP-BINDING PROTEIN LNRL"/>
    <property type="match status" value="1"/>
</dbReference>
<name>A0A317KTT4_9BACI</name>
<sequence>MINVQGISKRYGSIKALNDLDFSINERSCFGLVGPNGAGKSTFMKILVGVIDRFDGDIQVFNQSVKKDQLAVKRCIGYVPQDICLEETLTANDNLTYFGRLYGLSGEHLRNRIRVVLEQIGLSERAHDKISKFSGGMKRRLNIGCAILHEPSVIVLDEPTVGIDPQSRHSIFSLISELKELGSTIIYSSHYMEEVEQICDSVGFIDKGKLVEHGTMKQVLDKHRNAAIFVAKDGMVTEELTAYGDVMQTDAGFFINCADPLSTMGIMIEHFRENGITPERLELSQTRLEDIFFQLTGLRLRDNG</sequence>
<feature type="domain" description="ABC transporter" evidence="3">
    <location>
        <begin position="2"/>
        <end position="232"/>
    </location>
</feature>
<dbReference type="Pfam" id="PF00005">
    <property type="entry name" value="ABC_tran"/>
    <property type="match status" value="1"/>
</dbReference>
<dbReference type="InterPro" id="IPR017871">
    <property type="entry name" value="ABC_transporter-like_CS"/>
</dbReference>
<dbReference type="Gene3D" id="3.40.50.300">
    <property type="entry name" value="P-loop containing nucleotide triphosphate hydrolases"/>
    <property type="match status" value="1"/>
</dbReference>
<gene>
    <name evidence="4" type="ORF">DLJ74_19000</name>
</gene>
<organism evidence="4 5">
    <name type="scientific">Gracilibacillus dipsosauri</name>
    <dbReference type="NCBI Taxonomy" id="178340"/>
    <lineage>
        <taxon>Bacteria</taxon>
        <taxon>Bacillati</taxon>
        <taxon>Bacillota</taxon>
        <taxon>Bacilli</taxon>
        <taxon>Bacillales</taxon>
        <taxon>Bacillaceae</taxon>
        <taxon>Gracilibacillus</taxon>
    </lineage>
</organism>
<dbReference type="SMART" id="SM00382">
    <property type="entry name" value="AAA"/>
    <property type="match status" value="1"/>
</dbReference>
<dbReference type="PROSITE" id="PS50893">
    <property type="entry name" value="ABC_TRANSPORTER_2"/>
    <property type="match status" value="1"/>
</dbReference>
<dbReference type="RefSeq" id="WP_054861680.1">
    <property type="nucleotide sequence ID" value="NZ_JAJUIE010000132.1"/>
</dbReference>
<reference evidence="4 5" key="1">
    <citation type="submission" date="2018-05" db="EMBL/GenBank/DDBJ databases">
        <title>Genomic analysis of Gracilibacillus dipsosauri DD1 reveals novel features of a salt-tolerant amylase.</title>
        <authorList>
            <person name="Deutch C.E."/>
            <person name="Yang S."/>
        </authorList>
    </citation>
    <scope>NUCLEOTIDE SEQUENCE [LARGE SCALE GENOMIC DNA]</scope>
    <source>
        <strain evidence="4 5">DD1</strain>
    </source>
</reference>
<evidence type="ECO:0000313" key="5">
    <source>
        <dbReference type="Proteomes" id="UP000245624"/>
    </source>
</evidence>
<evidence type="ECO:0000256" key="2">
    <source>
        <dbReference type="ARBA" id="ARBA00022840"/>
    </source>
</evidence>
<dbReference type="EMBL" id="QGTD01000020">
    <property type="protein sequence ID" value="PWU66951.1"/>
    <property type="molecule type" value="Genomic_DNA"/>
</dbReference>
<dbReference type="PROSITE" id="PS00211">
    <property type="entry name" value="ABC_TRANSPORTER_1"/>
    <property type="match status" value="1"/>
</dbReference>
<dbReference type="GO" id="GO:0005524">
    <property type="term" value="F:ATP binding"/>
    <property type="evidence" value="ECO:0007669"/>
    <property type="project" value="UniProtKB-KW"/>
</dbReference>
<evidence type="ECO:0000313" key="4">
    <source>
        <dbReference type="EMBL" id="PWU66951.1"/>
    </source>
</evidence>
<dbReference type="InterPro" id="IPR027417">
    <property type="entry name" value="P-loop_NTPase"/>
</dbReference>
<dbReference type="OrthoDB" id="9804819at2"/>
<keyword evidence="2 4" id="KW-0067">ATP-binding</keyword>
<keyword evidence="1" id="KW-0547">Nucleotide-binding</keyword>
<evidence type="ECO:0000259" key="3">
    <source>
        <dbReference type="PROSITE" id="PS50893"/>
    </source>
</evidence>
<accession>A0A317KTT4</accession>
<keyword evidence="5" id="KW-1185">Reference proteome</keyword>
<dbReference type="InterPro" id="IPR003439">
    <property type="entry name" value="ABC_transporter-like_ATP-bd"/>
</dbReference>
<dbReference type="GO" id="GO:0016887">
    <property type="term" value="F:ATP hydrolysis activity"/>
    <property type="evidence" value="ECO:0007669"/>
    <property type="project" value="InterPro"/>
</dbReference>
<dbReference type="Proteomes" id="UP000245624">
    <property type="component" value="Unassembled WGS sequence"/>
</dbReference>
<dbReference type="PANTHER" id="PTHR43582">
    <property type="entry name" value="LINEARMYCIN RESISTANCE ATP-BINDING PROTEIN LNRL"/>
    <property type="match status" value="1"/>
</dbReference>
<protein>
    <submittedName>
        <fullName evidence="4">ABC transporter ATP-binding protein</fullName>
    </submittedName>
</protein>
<dbReference type="AlphaFoldDB" id="A0A317KTT4"/>
<proteinExistence type="predicted"/>
<dbReference type="SUPFAM" id="SSF52540">
    <property type="entry name" value="P-loop containing nucleoside triphosphate hydrolases"/>
    <property type="match status" value="1"/>
</dbReference>
<dbReference type="InterPro" id="IPR003593">
    <property type="entry name" value="AAA+_ATPase"/>
</dbReference>
<comment type="caution">
    <text evidence="4">The sequence shown here is derived from an EMBL/GenBank/DDBJ whole genome shotgun (WGS) entry which is preliminary data.</text>
</comment>
<evidence type="ECO:0000256" key="1">
    <source>
        <dbReference type="ARBA" id="ARBA00022741"/>
    </source>
</evidence>